<sequence>MDENQVFPVDNEDDDVVVTLSLDDGSEVTCEILTIFDIGDQDYIVLLPLDENGEENSEGQVYIYRYFEDETGAPSLDNIESDEEYDAVAKKFDELYGEALDEE</sequence>
<proteinExistence type="predicted"/>
<dbReference type="InterPro" id="IPR009711">
    <property type="entry name" value="UPF0473"/>
</dbReference>
<accession>A0A1H7I9Q6</accession>
<dbReference type="Proteomes" id="UP000182321">
    <property type="component" value="Unassembled WGS sequence"/>
</dbReference>
<organism evidence="1 2">
    <name type="scientific">Pseudobutyrivibrio ruminis</name>
    <dbReference type="NCBI Taxonomy" id="46206"/>
    <lineage>
        <taxon>Bacteria</taxon>
        <taxon>Bacillati</taxon>
        <taxon>Bacillota</taxon>
        <taxon>Clostridia</taxon>
        <taxon>Lachnospirales</taxon>
        <taxon>Lachnospiraceae</taxon>
        <taxon>Pseudobutyrivibrio</taxon>
    </lineage>
</organism>
<protein>
    <recommendedName>
        <fullName evidence="3">DUF1292 domain-containing protein</fullName>
    </recommendedName>
</protein>
<name>A0A1H7I9Q6_9FIRM</name>
<evidence type="ECO:0000313" key="2">
    <source>
        <dbReference type="Proteomes" id="UP000182321"/>
    </source>
</evidence>
<keyword evidence="2" id="KW-1185">Reference proteome</keyword>
<evidence type="ECO:0000313" key="1">
    <source>
        <dbReference type="EMBL" id="SEK59229.1"/>
    </source>
</evidence>
<dbReference type="AlphaFoldDB" id="A0A1H7I9Q6"/>
<gene>
    <name evidence="1" type="ORF">SAMN02910377_01266</name>
</gene>
<evidence type="ECO:0008006" key="3">
    <source>
        <dbReference type="Google" id="ProtNLM"/>
    </source>
</evidence>
<dbReference type="EMBL" id="FNZX01000007">
    <property type="protein sequence ID" value="SEK59229.1"/>
    <property type="molecule type" value="Genomic_DNA"/>
</dbReference>
<dbReference type="Pfam" id="PF06949">
    <property type="entry name" value="DUF1292"/>
    <property type="match status" value="1"/>
</dbReference>
<dbReference type="RefSeq" id="WP_074790351.1">
    <property type="nucleotide sequence ID" value="NZ_FNZX01000007.1"/>
</dbReference>
<reference evidence="2" key="1">
    <citation type="submission" date="2016-10" db="EMBL/GenBank/DDBJ databases">
        <authorList>
            <person name="Varghese N."/>
        </authorList>
    </citation>
    <scope>NUCLEOTIDE SEQUENCE [LARGE SCALE GENOMIC DNA]</scope>
    <source>
        <strain evidence="2">ACV-9</strain>
    </source>
</reference>